<evidence type="ECO:0000256" key="1">
    <source>
        <dbReference type="ARBA" id="ARBA00023015"/>
    </source>
</evidence>
<protein>
    <submittedName>
        <fullName evidence="5">MarR family transcriptional regulator</fullName>
    </submittedName>
</protein>
<gene>
    <name evidence="5" type="ORF">GND95_02930</name>
</gene>
<dbReference type="Gene3D" id="1.10.10.10">
    <property type="entry name" value="Winged helix-like DNA-binding domain superfamily/Winged helix DNA-binding domain"/>
    <property type="match status" value="1"/>
</dbReference>
<proteinExistence type="predicted"/>
<dbReference type="PROSITE" id="PS50995">
    <property type="entry name" value="HTH_MARR_2"/>
    <property type="match status" value="1"/>
</dbReference>
<dbReference type="EMBL" id="WSLF01000002">
    <property type="protein sequence ID" value="KAE9636096.1"/>
    <property type="molecule type" value="Genomic_DNA"/>
</dbReference>
<dbReference type="GO" id="GO:0003700">
    <property type="term" value="F:DNA-binding transcription factor activity"/>
    <property type="evidence" value="ECO:0007669"/>
    <property type="project" value="InterPro"/>
</dbReference>
<organism evidence="5 6">
    <name type="scientific">Defluviitalea raffinosedens</name>
    <dbReference type="NCBI Taxonomy" id="1450156"/>
    <lineage>
        <taxon>Bacteria</taxon>
        <taxon>Bacillati</taxon>
        <taxon>Bacillota</taxon>
        <taxon>Clostridia</taxon>
        <taxon>Lachnospirales</taxon>
        <taxon>Defluviitaleaceae</taxon>
        <taxon>Defluviitalea</taxon>
    </lineage>
</organism>
<evidence type="ECO:0000313" key="5">
    <source>
        <dbReference type="EMBL" id="KAE9636096.1"/>
    </source>
</evidence>
<dbReference type="InterPro" id="IPR000835">
    <property type="entry name" value="HTH_MarR-typ"/>
</dbReference>
<keyword evidence="2" id="KW-0238">DNA-binding</keyword>
<dbReference type="RefSeq" id="WP_158739350.1">
    <property type="nucleotide sequence ID" value="NZ_JAFBEP010000003.1"/>
</dbReference>
<dbReference type="PRINTS" id="PR00598">
    <property type="entry name" value="HTHMARR"/>
</dbReference>
<evidence type="ECO:0000259" key="4">
    <source>
        <dbReference type="PROSITE" id="PS50995"/>
    </source>
</evidence>
<dbReference type="InterPro" id="IPR036388">
    <property type="entry name" value="WH-like_DNA-bd_sf"/>
</dbReference>
<keyword evidence="1" id="KW-0805">Transcription regulation</keyword>
<feature type="domain" description="HTH marR-type" evidence="4">
    <location>
        <begin position="1"/>
        <end position="140"/>
    </location>
</feature>
<dbReference type="AlphaFoldDB" id="A0A7C8LI17"/>
<dbReference type="SUPFAM" id="SSF46785">
    <property type="entry name" value="Winged helix' DNA-binding domain"/>
    <property type="match status" value="1"/>
</dbReference>
<dbReference type="Pfam" id="PF12802">
    <property type="entry name" value="MarR_2"/>
    <property type="match status" value="1"/>
</dbReference>
<evidence type="ECO:0000256" key="3">
    <source>
        <dbReference type="ARBA" id="ARBA00023163"/>
    </source>
</evidence>
<accession>A0A7C8LI17</accession>
<name>A0A7C8LI17_9FIRM</name>
<evidence type="ECO:0000256" key="2">
    <source>
        <dbReference type="ARBA" id="ARBA00023125"/>
    </source>
</evidence>
<dbReference type="Proteomes" id="UP000483018">
    <property type="component" value="Unassembled WGS sequence"/>
</dbReference>
<sequence>MEKLREVLNHLMVDIFNDILTIEQTALKKGAFNDLSVTEMHTIEAIGMYHPRTMSEVAQDLKITVGTLTTAINRLVKKGYVERQRVEDDRRIVQISLTKKGKLAYRVHEKFHMDMIHAMVEGLDLEDEEILVKSLEQLSEFLKRHYHLNEIKESQNE</sequence>
<dbReference type="SMART" id="SM00347">
    <property type="entry name" value="HTH_MARR"/>
    <property type="match status" value="1"/>
</dbReference>
<dbReference type="GO" id="GO:0003677">
    <property type="term" value="F:DNA binding"/>
    <property type="evidence" value="ECO:0007669"/>
    <property type="project" value="UniProtKB-KW"/>
</dbReference>
<comment type="caution">
    <text evidence="5">The sequence shown here is derived from an EMBL/GenBank/DDBJ whole genome shotgun (WGS) entry which is preliminary data.</text>
</comment>
<dbReference type="InterPro" id="IPR036390">
    <property type="entry name" value="WH_DNA-bd_sf"/>
</dbReference>
<dbReference type="OrthoDB" id="5461037at2"/>
<reference evidence="5 6" key="1">
    <citation type="submission" date="2019-12" db="EMBL/GenBank/DDBJ databases">
        <title>Defluviitalea raffinosedens, isolated from a biogas fermenter, genome sequencing and characterization.</title>
        <authorList>
            <person name="Rettenmaier R."/>
            <person name="Schneider M."/>
            <person name="Neuhaus K."/>
            <person name="Liebl W."/>
            <person name="Zverlov V."/>
        </authorList>
    </citation>
    <scope>NUCLEOTIDE SEQUENCE [LARGE SCALE GENOMIC DNA]</scope>
    <source>
        <strain evidence="5 6">249c-K6</strain>
    </source>
</reference>
<dbReference type="PANTHER" id="PTHR42756">
    <property type="entry name" value="TRANSCRIPTIONAL REGULATOR, MARR"/>
    <property type="match status" value="1"/>
</dbReference>
<keyword evidence="6" id="KW-1185">Reference proteome</keyword>
<keyword evidence="3" id="KW-0804">Transcription</keyword>
<dbReference type="PANTHER" id="PTHR42756:SF1">
    <property type="entry name" value="TRANSCRIPTIONAL REPRESSOR OF EMRAB OPERON"/>
    <property type="match status" value="1"/>
</dbReference>
<evidence type="ECO:0000313" key="6">
    <source>
        <dbReference type="Proteomes" id="UP000483018"/>
    </source>
</evidence>